<feature type="region of interest" description="Disordered" evidence="1">
    <location>
        <begin position="123"/>
        <end position="162"/>
    </location>
</feature>
<proteinExistence type="predicted"/>
<organism evidence="2 3">
    <name type="scientific">Suricata suricatta</name>
    <name type="common">Meerkat</name>
    <dbReference type="NCBI Taxonomy" id="37032"/>
    <lineage>
        <taxon>Eukaryota</taxon>
        <taxon>Metazoa</taxon>
        <taxon>Chordata</taxon>
        <taxon>Craniata</taxon>
        <taxon>Vertebrata</taxon>
        <taxon>Euteleostomi</taxon>
        <taxon>Mammalia</taxon>
        <taxon>Eutheria</taxon>
        <taxon>Laurasiatheria</taxon>
        <taxon>Carnivora</taxon>
        <taxon>Feliformia</taxon>
        <taxon>Herpestidae</taxon>
        <taxon>Suricata</taxon>
    </lineage>
</organism>
<feature type="compositionally biased region" description="Low complexity" evidence="1">
    <location>
        <begin position="216"/>
        <end position="230"/>
    </location>
</feature>
<dbReference type="Ensembl" id="ENSSSUT00005007382.1">
    <property type="protein sequence ID" value="ENSSSUP00005006390.1"/>
    <property type="gene ID" value="ENSSSUG00005004137.1"/>
</dbReference>
<feature type="region of interest" description="Disordered" evidence="1">
    <location>
        <begin position="192"/>
        <end position="242"/>
    </location>
</feature>
<evidence type="ECO:0000313" key="3">
    <source>
        <dbReference type="Proteomes" id="UP000472268"/>
    </source>
</evidence>
<feature type="region of interest" description="Disordered" evidence="1">
    <location>
        <begin position="329"/>
        <end position="443"/>
    </location>
</feature>
<reference evidence="2 3" key="1">
    <citation type="submission" date="2019-05" db="EMBL/GenBank/DDBJ databases">
        <title>A Chromosome-scale Meerkat (S. suricatta) Genome Assembly.</title>
        <authorList>
            <person name="Dudchenko O."/>
            <person name="Lieberman Aiden E."/>
            <person name="Tung J."/>
            <person name="Barreiro L.B."/>
            <person name="Clutton-Brock T.H."/>
        </authorList>
    </citation>
    <scope>NUCLEOTIDE SEQUENCE [LARGE SCALE GENOMIC DNA]</scope>
</reference>
<name>A0A673T9Z6_SURSU</name>
<reference evidence="2" key="3">
    <citation type="submission" date="2025-09" db="UniProtKB">
        <authorList>
            <consortium name="Ensembl"/>
        </authorList>
    </citation>
    <scope>IDENTIFICATION</scope>
</reference>
<feature type="compositionally biased region" description="Basic and acidic residues" evidence="1">
    <location>
        <begin position="91"/>
        <end position="102"/>
    </location>
</feature>
<evidence type="ECO:0000313" key="2">
    <source>
        <dbReference type="Ensembl" id="ENSSSUP00005006390.1"/>
    </source>
</evidence>
<dbReference type="AlphaFoldDB" id="A0A673T9Z6"/>
<feature type="region of interest" description="Disordered" evidence="1">
    <location>
        <begin position="89"/>
        <end position="110"/>
    </location>
</feature>
<sequence length="474" mass="51624">MLSLVTSDESNKTWGRNTICRQEEFEDVKRSFKKKGCTWGPNSIQMKERTECKERIRPLSDGNSPWSTLLLKNQKTMPLVSLFVDQPGVSEEPKLAPDGSEHRKPKPMKLPSQAHIDLPLWKDGQRENPVEPGDWEEGLVMNPTAVPPQVTPMNGLSRSPQRKKTESALYGCTVLLAAVALGLDVRELNKAQAAEEPLPKEERRKREGIFPRAPKSRGSGSPSTRPPSTGEGAGSPPIFSPANALSLLSMPSLSTKCLLQPDSDDASEGSAHVTCAPEIPTPDSCPAVGAGSHKLPSTPRLEADQRPWKNLPPPLLDPTCGNVPYYASSKEHTPHHRRTLSDGNAFQTPTGTARLPAPGASDLPPHLSRGLHGNLPREAPPEKQRAVSIMPLPRPPSSRSRTASQPAQADCAVRGPGPTANCSRGAQERTKSHVPSLLDMDVEGQSRDYTVPLCRMKSRTSRPSIYQLEKEFLS</sequence>
<keyword evidence="3" id="KW-1185">Reference proteome</keyword>
<dbReference type="Proteomes" id="UP000472268">
    <property type="component" value="Chromosome 2"/>
</dbReference>
<accession>A0A673T9Z6</accession>
<feature type="compositionally biased region" description="Polar residues" evidence="1">
    <location>
        <begin position="341"/>
        <end position="351"/>
    </location>
</feature>
<protein>
    <submittedName>
        <fullName evidence="2">Uncharacterized protein</fullName>
    </submittedName>
</protein>
<evidence type="ECO:0000256" key="1">
    <source>
        <dbReference type="SAM" id="MobiDB-lite"/>
    </source>
</evidence>
<dbReference type="OMA" id="NCKERIR"/>
<feature type="region of interest" description="Disordered" evidence="1">
    <location>
        <begin position="259"/>
        <end position="316"/>
    </location>
</feature>
<reference evidence="2" key="2">
    <citation type="submission" date="2025-08" db="UniProtKB">
        <authorList>
            <consortium name="Ensembl"/>
        </authorList>
    </citation>
    <scope>IDENTIFICATION</scope>
</reference>
<feature type="compositionally biased region" description="Basic and acidic residues" evidence="1">
    <location>
        <begin position="197"/>
        <end position="209"/>
    </location>
</feature>